<evidence type="ECO:0000313" key="5">
    <source>
        <dbReference type="Proteomes" id="UP000017081"/>
    </source>
</evidence>
<dbReference type="Proteomes" id="UP000017081">
    <property type="component" value="Unassembled WGS sequence"/>
</dbReference>
<dbReference type="Pfam" id="PF00359">
    <property type="entry name" value="PTS_EIIA_2"/>
    <property type="match status" value="1"/>
</dbReference>
<protein>
    <submittedName>
        <fullName evidence="4">CBS domain protein</fullName>
    </submittedName>
</protein>
<dbReference type="HOGENOM" id="CLU_076836_0_0_0"/>
<dbReference type="EMBL" id="AXZF01000126">
    <property type="protein sequence ID" value="ERT66917.1"/>
    <property type="molecule type" value="Genomic_DNA"/>
</dbReference>
<dbReference type="eggNOG" id="COG1762">
    <property type="taxonomic scope" value="Bacteria"/>
</dbReference>
<dbReference type="InterPro" id="IPR051541">
    <property type="entry name" value="PTS_SugarTrans_NitroReg"/>
</dbReference>
<organism evidence="4 5">
    <name type="scientific">Cetobacterium somerae ATCC BAA-474</name>
    <dbReference type="NCBI Taxonomy" id="1319815"/>
    <lineage>
        <taxon>Bacteria</taxon>
        <taxon>Fusobacteriati</taxon>
        <taxon>Fusobacteriota</taxon>
        <taxon>Fusobacteriia</taxon>
        <taxon>Fusobacteriales</taxon>
        <taxon>Fusobacteriaceae</taxon>
        <taxon>Cetobacterium</taxon>
    </lineage>
</organism>
<evidence type="ECO:0000313" key="4">
    <source>
        <dbReference type="EMBL" id="ERT66917.1"/>
    </source>
</evidence>
<feature type="domain" description="CBS" evidence="3">
    <location>
        <begin position="175"/>
        <end position="231"/>
    </location>
</feature>
<evidence type="ECO:0000259" key="2">
    <source>
        <dbReference type="PROSITE" id="PS51094"/>
    </source>
</evidence>
<evidence type="ECO:0000256" key="1">
    <source>
        <dbReference type="PROSITE-ProRule" id="PRU00703"/>
    </source>
</evidence>
<feature type="domain" description="PTS EIIA type-2" evidence="2">
    <location>
        <begin position="12"/>
        <end position="161"/>
    </location>
</feature>
<dbReference type="InterPro" id="IPR002178">
    <property type="entry name" value="PTS_EIIA_type-2_dom"/>
</dbReference>
<dbReference type="PROSITE" id="PS51371">
    <property type="entry name" value="CBS"/>
    <property type="match status" value="2"/>
</dbReference>
<dbReference type="Pfam" id="PF00571">
    <property type="entry name" value="CBS"/>
    <property type="match status" value="2"/>
</dbReference>
<accession>U7V5C9</accession>
<dbReference type="eggNOG" id="COG0517">
    <property type="taxonomic scope" value="Bacteria"/>
</dbReference>
<dbReference type="SUPFAM" id="SSF55804">
    <property type="entry name" value="Phoshotransferase/anion transport protein"/>
    <property type="match status" value="1"/>
</dbReference>
<feature type="domain" description="CBS" evidence="3">
    <location>
        <begin position="262"/>
        <end position="314"/>
    </location>
</feature>
<keyword evidence="5" id="KW-1185">Reference proteome</keyword>
<sequence>MLRRGQIMKLSSYLSEDKIISNLKGETFEELITNLLKELAKTNKQVKVEQEIMKRAILKRESEASTYIGNGVAIPHARLEYFDDIIVSIAFPEKHVTMKNVMGEEEPVDFIVLIVADVLKNKNILKIMSGISRLCLKNKDVFKEILKYKSPEKTIEILNKMKIEIDHNITAEDLFTTSILPAKENNTLEDIAKRIIMDRVSGIPVVDNHNNFLGEITERELISFGMPKHTTILNDLSFLTVGEPFENYLVNEKITTIKDLYRTEGIITIDKDASLMEISYIFMNKGVTRIYVLENNKYVGLIFRSDIIKKILHI</sequence>
<proteinExistence type="predicted"/>
<dbReference type="InterPro" id="IPR016152">
    <property type="entry name" value="PTrfase/Anion_transptr"/>
</dbReference>
<dbReference type="PROSITE" id="PS51094">
    <property type="entry name" value="PTS_EIIA_TYPE_2"/>
    <property type="match status" value="1"/>
</dbReference>
<dbReference type="AlphaFoldDB" id="U7V5C9"/>
<evidence type="ECO:0000259" key="3">
    <source>
        <dbReference type="PROSITE" id="PS51371"/>
    </source>
</evidence>
<dbReference type="PANTHER" id="PTHR47738">
    <property type="entry name" value="PTS SYSTEM FRUCTOSE-LIKE EIIA COMPONENT-RELATED"/>
    <property type="match status" value="1"/>
</dbReference>
<dbReference type="InterPro" id="IPR000644">
    <property type="entry name" value="CBS_dom"/>
</dbReference>
<dbReference type="SMART" id="SM00116">
    <property type="entry name" value="CBS"/>
    <property type="match status" value="2"/>
</dbReference>
<dbReference type="STRING" id="1319815.HMPREF0202_02480"/>
<name>U7V5C9_9FUSO</name>
<comment type="caution">
    <text evidence="4">The sequence shown here is derived from an EMBL/GenBank/DDBJ whole genome shotgun (WGS) entry which is preliminary data.</text>
</comment>
<dbReference type="PANTHER" id="PTHR47738:SF2">
    <property type="entry name" value="PTS SYSTEM FRUCTOSE-LIKE EIIA COMPONENT"/>
    <property type="match status" value="1"/>
</dbReference>
<dbReference type="Gene3D" id="3.40.930.10">
    <property type="entry name" value="Mannitol-specific EII, Chain A"/>
    <property type="match status" value="1"/>
</dbReference>
<dbReference type="SUPFAM" id="SSF54631">
    <property type="entry name" value="CBS-domain pair"/>
    <property type="match status" value="1"/>
</dbReference>
<keyword evidence="1" id="KW-0129">CBS domain</keyword>
<dbReference type="Gene3D" id="3.10.580.10">
    <property type="entry name" value="CBS-domain"/>
    <property type="match status" value="1"/>
</dbReference>
<dbReference type="InterPro" id="IPR046342">
    <property type="entry name" value="CBS_dom_sf"/>
</dbReference>
<gene>
    <name evidence="4" type="ORF">HMPREF0202_02480</name>
</gene>
<reference evidence="4 5" key="1">
    <citation type="submission" date="2013-08" db="EMBL/GenBank/DDBJ databases">
        <authorList>
            <person name="Weinstock G."/>
            <person name="Sodergren E."/>
            <person name="Wylie T."/>
            <person name="Fulton L."/>
            <person name="Fulton R."/>
            <person name="Fronick C."/>
            <person name="O'Laughlin M."/>
            <person name="Godfrey J."/>
            <person name="Miner T."/>
            <person name="Herter B."/>
            <person name="Appelbaum E."/>
            <person name="Cordes M."/>
            <person name="Lek S."/>
            <person name="Wollam A."/>
            <person name="Pepin K.H."/>
            <person name="Palsikar V.B."/>
            <person name="Mitreva M."/>
            <person name="Wilson R.K."/>
        </authorList>
    </citation>
    <scope>NUCLEOTIDE SEQUENCE [LARGE SCALE GENOMIC DNA]</scope>
    <source>
        <strain evidence="4 5">ATCC BAA-474</strain>
    </source>
</reference>
<dbReference type="PROSITE" id="PS00372">
    <property type="entry name" value="PTS_EIIA_TYPE_2_HIS"/>
    <property type="match status" value="1"/>
</dbReference>